<comment type="caution">
    <text evidence="1">The sequence shown here is derived from an EMBL/GenBank/DDBJ whole genome shotgun (WGS) entry which is preliminary data.</text>
</comment>
<dbReference type="Proteomes" id="UP000613401">
    <property type="component" value="Unassembled WGS sequence"/>
</dbReference>
<organism evidence="1 2">
    <name type="scientific">Colletotrichum gloeosporioides</name>
    <name type="common">Anthracnose fungus</name>
    <name type="synonym">Glomerella cingulata</name>
    <dbReference type="NCBI Taxonomy" id="474922"/>
    <lineage>
        <taxon>Eukaryota</taxon>
        <taxon>Fungi</taxon>
        <taxon>Dikarya</taxon>
        <taxon>Ascomycota</taxon>
        <taxon>Pezizomycotina</taxon>
        <taxon>Sordariomycetes</taxon>
        <taxon>Hypocreomycetidae</taxon>
        <taxon>Glomerellales</taxon>
        <taxon>Glomerellaceae</taxon>
        <taxon>Colletotrichum</taxon>
        <taxon>Colletotrichum gloeosporioides species complex</taxon>
    </lineage>
</organism>
<evidence type="ECO:0000313" key="1">
    <source>
        <dbReference type="EMBL" id="KAF3797064.1"/>
    </source>
</evidence>
<sequence length="462" mass="52446">MPCVQDLVFECDLAYEPVWNVNTPVSHIHLHAEGTKRTLPKAYATKPHFPYCQLLPELQVQVNSYLTKKDLVMLSSTSSSMRADLMVKVFGTICIAGTVSEVLREIQDFNDRPHIVKDARSLKIALHSEDFASMDLPICAPRQQTYLKYRGLGTHLGYALTSMAPFIEELILSISGADHMNRIERLVRSLVYATPSLCFEKMKTLRLRLGDRKAGSLLGEYLISRCPSTKTLFWWDPANYDNKLIRINGPFRSDTLTSFTLGNTKMTYKSTFIRTILLAFPQLERFAMFGSIHDDTVDELAHYGVLEFGRCLKMLSIPMGGFEHAQEWARIAGFFLRSLPTLEQIQLTPWRVFCIDHLLVARNVKVQIGSSDVDSNITYCRVPVEESLQRRPFNSFKLPTEGSLAEDDANWNPISDITIETGLFHNDVDNRDNRRRLEATVMARPLEKGSKQLFQIGETGLG</sequence>
<accession>A0A8H8WNE8</accession>
<dbReference type="RefSeq" id="XP_045256228.1">
    <property type="nucleotide sequence ID" value="XM_045408983.1"/>
</dbReference>
<dbReference type="EMBL" id="WVTB01000117">
    <property type="protein sequence ID" value="KAF3797064.1"/>
    <property type="molecule type" value="Genomic_DNA"/>
</dbReference>
<proteinExistence type="predicted"/>
<reference evidence="1" key="1">
    <citation type="journal article" date="2020" name="Phytopathology">
        <title>Genome sequence and comparative analysis of Colletotrichum gloeosporioides isolated from Liriodendron leaves.</title>
        <authorList>
            <person name="Fu F.F."/>
            <person name="Hao Z."/>
            <person name="Wang P."/>
            <person name="Lu Y."/>
            <person name="Xue L.J."/>
            <person name="Wei G."/>
            <person name="Tian Y."/>
            <person name="Baishi H."/>
            <person name="Xu H."/>
            <person name="Shi J."/>
            <person name="Cheng T."/>
            <person name="Wang G."/>
            <person name="Yi Y."/>
            <person name="Chen J."/>
        </authorList>
    </citation>
    <scope>NUCLEOTIDE SEQUENCE</scope>
    <source>
        <strain evidence="1">Lc1</strain>
    </source>
</reference>
<feature type="non-terminal residue" evidence="1">
    <location>
        <position position="462"/>
    </location>
</feature>
<protein>
    <submittedName>
        <fullName evidence="1">Uncharacterized protein</fullName>
    </submittedName>
</protein>
<dbReference type="GeneID" id="69016166"/>
<dbReference type="AlphaFoldDB" id="A0A8H8WNE8"/>
<keyword evidence="2" id="KW-1185">Reference proteome</keyword>
<evidence type="ECO:0000313" key="2">
    <source>
        <dbReference type="Proteomes" id="UP000613401"/>
    </source>
</evidence>
<gene>
    <name evidence="1" type="ORF">GCG54_00009031</name>
</gene>
<reference evidence="1" key="2">
    <citation type="submission" date="2020-03" db="EMBL/GenBank/DDBJ databases">
        <authorList>
            <person name="Fu F.-F."/>
            <person name="Chen J."/>
        </authorList>
    </citation>
    <scope>NUCLEOTIDE SEQUENCE</scope>
    <source>
        <strain evidence="1">Lc1</strain>
    </source>
</reference>
<name>A0A8H8WNE8_COLGL</name>